<name>A0A318UED1_9SPHI</name>
<evidence type="ECO:0000313" key="2">
    <source>
        <dbReference type="Proteomes" id="UP000248198"/>
    </source>
</evidence>
<evidence type="ECO:0000313" key="1">
    <source>
        <dbReference type="EMBL" id="PYF72876.1"/>
    </source>
</evidence>
<proteinExistence type="predicted"/>
<dbReference type="RefSeq" id="WP_110832712.1">
    <property type="nucleotide sequence ID" value="NZ_QKLU01000005.1"/>
</dbReference>
<sequence length="83" mass="9589">MLSNYLNFDFNVQGKPVKGFCMRIHDDFHETYAVIVEGYHSFCVWLDSSATWRSSKYTNVEPGVLERIIGHLTISKEETNPAF</sequence>
<organism evidence="1 2">
    <name type="scientific">Pedobacter nutrimenti</name>
    <dbReference type="NCBI Taxonomy" id="1241337"/>
    <lineage>
        <taxon>Bacteria</taxon>
        <taxon>Pseudomonadati</taxon>
        <taxon>Bacteroidota</taxon>
        <taxon>Sphingobacteriia</taxon>
        <taxon>Sphingobacteriales</taxon>
        <taxon>Sphingobacteriaceae</taxon>
        <taxon>Pedobacter</taxon>
    </lineage>
</organism>
<dbReference type="AlphaFoldDB" id="A0A318UED1"/>
<gene>
    <name evidence="1" type="ORF">B0O44_105250</name>
</gene>
<comment type="caution">
    <text evidence="1">The sequence shown here is derived from an EMBL/GenBank/DDBJ whole genome shotgun (WGS) entry which is preliminary data.</text>
</comment>
<dbReference type="Proteomes" id="UP000248198">
    <property type="component" value="Unassembled WGS sequence"/>
</dbReference>
<dbReference type="OrthoDB" id="770876at2"/>
<keyword evidence="2" id="KW-1185">Reference proteome</keyword>
<reference evidence="1 2" key="1">
    <citation type="submission" date="2018-06" db="EMBL/GenBank/DDBJ databases">
        <title>Genomic Encyclopedia of Archaeal and Bacterial Type Strains, Phase II (KMG-II): from individual species to whole genera.</title>
        <authorList>
            <person name="Goeker M."/>
        </authorList>
    </citation>
    <scope>NUCLEOTIDE SEQUENCE [LARGE SCALE GENOMIC DNA]</scope>
    <source>
        <strain evidence="1 2">DSM 27372</strain>
    </source>
</reference>
<accession>A0A318UED1</accession>
<dbReference type="EMBL" id="QKLU01000005">
    <property type="protein sequence ID" value="PYF72876.1"/>
    <property type="molecule type" value="Genomic_DNA"/>
</dbReference>
<protein>
    <submittedName>
        <fullName evidence="1">Uncharacterized protein</fullName>
    </submittedName>
</protein>